<name>A0A0F9HK58_9ZZZZ</name>
<reference evidence="2" key="1">
    <citation type="journal article" date="2015" name="Nature">
        <title>Complex archaea that bridge the gap between prokaryotes and eukaryotes.</title>
        <authorList>
            <person name="Spang A."/>
            <person name="Saw J.H."/>
            <person name="Jorgensen S.L."/>
            <person name="Zaremba-Niedzwiedzka K."/>
            <person name="Martijn J."/>
            <person name="Lind A.E."/>
            <person name="van Eijk R."/>
            <person name="Schleper C."/>
            <person name="Guy L."/>
            <person name="Ettema T.J."/>
        </authorList>
    </citation>
    <scope>NUCLEOTIDE SEQUENCE</scope>
</reference>
<protein>
    <submittedName>
        <fullName evidence="2">Uncharacterized protein</fullName>
    </submittedName>
</protein>
<sequence>MFLDRFKESPKDKLLVLITIIGLVIVLLVYILIFMPIETSISTYGILDYEFAWTQDRAEKIVSVWGVQGRNKELLGIYWDFLFIIGYVALAFGLIMLVLRRSEGKIQKLGIYFTVIPFLTGIFDIIENVNLLVMLSTPTSITAFTPFIASISALIKFGFLFTAIIYFIAGLIILIMRRVKKSKEK</sequence>
<dbReference type="AlphaFoldDB" id="A0A0F9HK58"/>
<keyword evidence="1" id="KW-0812">Transmembrane</keyword>
<feature type="transmembrane region" description="Helical" evidence="1">
    <location>
        <begin position="14"/>
        <end position="37"/>
    </location>
</feature>
<feature type="transmembrane region" description="Helical" evidence="1">
    <location>
        <begin position="147"/>
        <end position="175"/>
    </location>
</feature>
<dbReference type="EMBL" id="LAZR01016651">
    <property type="protein sequence ID" value="KKM03587.1"/>
    <property type="molecule type" value="Genomic_DNA"/>
</dbReference>
<feature type="transmembrane region" description="Helical" evidence="1">
    <location>
        <begin position="111"/>
        <end position="135"/>
    </location>
</feature>
<accession>A0A0F9HK58</accession>
<gene>
    <name evidence="2" type="ORF">LCGC14_1772970</name>
</gene>
<comment type="caution">
    <text evidence="2">The sequence shown here is derived from an EMBL/GenBank/DDBJ whole genome shotgun (WGS) entry which is preliminary data.</text>
</comment>
<evidence type="ECO:0000313" key="2">
    <source>
        <dbReference type="EMBL" id="KKM03587.1"/>
    </source>
</evidence>
<keyword evidence="1" id="KW-1133">Transmembrane helix</keyword>
<keyword evidence="1" id="KW-0472">Membrane</keyword>
<proteinExistence type="predicted"/>
<feature type="transmembrane region" description="Helical" evidence="1">
    <location>
        <begin position="77"/>
        <end position="99"/>
    </location>
</feature>
<organism evidence="2">
    <name type="scientific">marine sediment metagenome</name>
    <dbReference type="NCBI Taxonomy" id="412755"/>
    <lineage>
        <taxon>unclassified sequences</taxon>
        <taxon>metagenomes</taxon>
        <taxon>ecological metagenomes</taxon>
    </lineage>
</organism>
<evidence type="ECO:0000256" key="1">
    <source>
        <dbReference type="SAM" id="Phobius"/>
    </source>
</evidence>